<proteinExistence type="predicted"/>
<sequence>MTQPAKPADVSVDPSAGKKLQTMLAAEMQQVESWLAKAGELSQRAPLGRNPVGEAMAAKFADRAGDGGSALAGVLKPYKQVLQQAHDAVVAAMDMYQSTEHHAVSSLKAAAGTEV</sequence>
<organism evidence="1 2">
    <name type="scientific">Amycolatopsis taiwanensis</name>
    <dbReference type="NCBI Taxonomy" id="342230"/>
    <lineage>
        <taxon>Bacteria</taxon>
        <taxon>Bacillati</taxon>
        <taxon>Actinomycetota</taxon>
        <taxon>Actinomycetes</taxon>
        <taxon>Pseudonocardiales</taxon>
        <taxon>Pseudonocardiaceae</taxon>
        <taxon>Amycolatopsis</taxon>
    </lineage>
</organism>
<name>A0A9W6R3D2_9PSEU</name>
<comment type="caution">
    <text evidence="1">The sequence shown here is derived from an EMBL/GenBank/DDBJ whole genome shotgun (WGS) entry which is preliminary data.</text>
</comment>
<evidence type="ECO:0000313" key="1">
    <source>
        <dbReference type="EMBL" id="GLY66745.1"/>
    </source>
</evidence>
<reference evidence="1" key="1">
    <citation type="submission" date="2023-03" db="EMBL/GenBank/DDBJ databases">
        <title>Amycolatopsis taiwanensis NBRC 103393.</title>
        <authorList>
            <person name="Ichikawa N."/>
            <person name="Sato H."/>
            <person name="Tonouchi N."/>
        </authorList>
    </citation>
    <scope>NUCLEOTIDE SEQUENCE</scope>
    <source>
        <strain evidence="1">NBRC 103393</strain>
    </source>
</reference>
<dbReference type="AlphaFoldDB" id="A0A9W6R3D2"/>
<evidence type="ECO:0008006" key="3">
    <source>
        <dbReference type="Google" id="ProtNLM"/>
    </source>
</evidence>
<gene>
    <name evidence="1" type="ORF">Atai01_33640</name>
</gene>
<accession>A0A9W6R3D2</accession>
<dbReference type="EMBL" id="BSTI01000006">
    <property type="protein sequence ID" value="GLY66745.1"/>
    <property type="molecule type" value="Genomic_DNA"/>
</dbReference>
<dbReference type="RefSeq" id="WP_043841545.1">
    <property type="nucleotide sequence ID" value="NZ_BSTI01000006.1"/>
</dbReference>
<keyword evidence="2" id="KW-1185">Reference proteome</keyword>
<evidence type="ECO:0000313" key="2">
    <source>
        <dbReference type="Proteomes" id="UP001165136"/>
    </source>
</evidence>
<dbReference type="Proteomes" id="UP001165136">
    <property type="component" value="Unassembled WGS sequence"/>
</dbReference>
<protein>
    <recommendedName>
        <fullName evidence="3">PE domain-containing protein</fullName>
    </recommendedName>
</protein>